<dbReference type="Gene3D" id="3.40.50.300">
    <property type="entry name" value="P-loop containing nucleotide triphosphate hydrolases"/>
    <property type="match status" value="1"/>
</dbReference>
<comment type="subunit">
    <text evidence="6">Homodimer. UreD, UreF and UreG form a complex that acts as a GTP-hydrolysis-dependent molecular chaperone, activating the urease apoprotein by helping to assemble the nickel containing metallocenter of UreC. The UreE protein probably delivers the nickel.</text>
</comment>
<name>A0A0X2NJV9_9CORY</name>
<evidence type="ECO:0000256" key="1">
    <source>
        <dbReference type="ARBA" id="ARBA00005732"/>
    </source>
</evidence>
<evidence type="ECO:0000256" key="6">
    <source>
        <dbReference type="HAMAP-Rule" id="MF_01389"/>
    </source>
</evidence>
<evidence type="ECO:0000313" key="11">
    <source>
        <dbReference type="Proteomes" id="UP000182498"/>
    </source>
</evidence>
<dbReference type="EMBL" id="BJNT01000004">
    <property type="protein sequence ID" value="GEC85216.1"/>
    <property type="molecule type" value="Genomic_DNA"/>
</dbReference>
<reference evidence="9" key="2">
    <citation type="submission" date="2015-11" db="EMBL/GenBank/DDBJ databases">
        <authorList>
            <person name="Zhang Y."/>
            <person name="Guo Z."/>
        </authorList>
    </citation>
    <scope>NUCLEOTIDE SEQUENCE [LARGE SCALE GENOMIC DNA]</scope>
    <source>
        <strain evidence="9">Mu292</strain>
    </source>
</reference>
<evidence type="ECO:0000256" key="3">
    <source>
        <dbReference type="ARBA" id="ARBA00022988"/>
    </source>
</evidence>
<evidence type="ECO:0000256" key="7">
    <source>
        <dbReference type="SAM" id="MobiDB-lite"/>
    </source>
</evidence>
<dbReference type="InterPro" id="IPR004400">
    <property type="entry name" value="UreG"/>
</dbReference>
<keyword evidence="2 6" id="KW-0547">Nucleotide-binding</keyword>
<evidence type="ECO:0000256" key="5">
    <source>
        <dbReference type="ARBA" id="ARBA00023186"/>
    </source>
</evidence>
<dbReference type="RefSeq" id="WP_014011085.1">
    <property type="nucleotide sequence ID" value="NZ_BJNT01000004.1"/>
</dbReference>
<evidence type="ECO:0000313" key="10">
    <source>
        <dbReference type="EMBL" id="GEC85216.1"/>
    </source>
</evidence>
<dbReference type="Proteomes" id="UP000182498">
    <property type="component" value="Unassembled WGS sequence"/>
</dbReference>
<proteinExistence type="inferred from homology"/>
<dbReference type="OrthoDB" id="9802035at2"/>
<accession>A0A0X2NJV9</accession>
<evidence type="ECO:0000313" key="9">
    <source>
        <dbReference type="EMBL" id="CUU65038.1"/>
    </source>
</evidence>
<dbReference type="GO" id="GO:0003924">
    <property type="term" value="F:GTPase activity"/>
    <property type="evidence" value="ECO:0007669"/>
    <property type="project" value="InterPro"/>
</dbReference>
<feature type="binding site" evidence="6">
    <location>
        <begin position="29"/>
        <end position="36"/>
    </location>
    <ligand>
        <name>GTP</name>
        <dbReference type="ChEBI" id="CHEBI:37565"/>
    </ligand>
</feature>
<keyword evidence="5 6" id="KW-0143">Chaperone</keyword>
<evidence type="ECO:0000313" key="12">
    <source>
        <dbReference type="Proteomes" id="UP000319986"/>
    </source>
</evidence>
<dbReference type="GO" id="GO:0016151">
    <property type="term" value="F:nickel cation binding"/>
    <property type="evidence" value="ECO:0007669"/>
    <property type="project" value="UniProtKB-UniRule"/>
</dbReference>
<reference evidence="10 12" key="3">
    <citation type="submission" date="2019-06" db="EMBL/GenBank/DDBJ databases">
        <title>Whole genome shotgun sequence of Corynebacterium variabile NBRC 15286.</title>
        <authorList>
            <person name="Hosoyama A."/>
            <person name="Uohara A."/>
            <person name="Ohji S."/>
            <person name="Ichikawa N."/>
        </authorList>
    </citation>
    <scope>NUCLEOTIDE SEQUENCE [LARGE SCALE GENOMIC DNA]</scope>
    <source>
        <strain evidence="10 12">NBRC 15286</strain>
    </source>
</reference>
<comment type="function">
    <text evidence="6">Facilitates the functional incorporation of the urease nickel metallocenter. This process requires GTP hydrolysis, probably effectuated by UreG.</text>
</comment>
<evidence type="ECO:0000256" key="2">
    <source>
        <dbReference type="ARBA" id="ARBA00022741"/>
    </source>
</evidence>
<dbReference type="PANTHER" id="PTHR31715">
    <property type="entry name" value="UREASE ACCESSORY PROTEIN G"/>
    <property type="match status" value="1"/>
</dbReference>
<dbReference type="GO" id="GO:0005737">
    <property type="term" value="C:cytoplasm"/>
    <property type="evidence" value="ECO:0007669"/>
    <property type="project" value="UniProtKB-SubCell"/>
</dbReference>
<dbReference type="GO" id="GO:0043419">
    <property type="term" value="P:urea catabolic process"/>
    <property type="evidence" value="ECO:0007669"/>
    <property type="project" value="InterPro"/>
</dbReference>
<sequence>MTTSPETSPLASSDPVTGSGSPLRIGIGGPVGSGKTALIEALVPLFVDAGRQVGVITNDIYTQEDALHVRRELDGIIDPERIVGVETGSCPHTAVRDDPTMNLMAAADLIDEHPEIDTVFFESGGDNLTLTFSPALVDVFVFVLDTAEGQKMPKKRGPGITESDILVINKTDIAQYVRCDLDIMNTDAIAVRDGKPVILTDCLANKGIAELAAALEEYRA</sequence>
<dbReference type="PIRSF" id="PIRSF005624">
    <property type="entry name" value="Ni-bind_GTPase"/>
    <property type="match status" value="1"/>
</dbReference>
<keyword evidence="3 6" id="KW-0996">Nickel insertion</keyword>
<protein>
    <recommendedName>
        <fullName evidence="6">Urease accessory protein UreG</fullName>
    </recommendedName>
</protein>
<gene>
    <name evidence="6 10" type="primary">ureG</name>
    <name evidence="10" type="ORF">CVA01_05300</name>
    <name evidence="9" type="ORF">CVAR292_00347</name>
</gene>
<dbReference type="AlphaFoldDB" id="A0A0X2NJV9"/>
<dbReference type="EMBL" id="FAUH01000002">
    <property type="protein sequence ID" value="CUU65038.1"/>
    <property type="molecule type" value="Genomic_DNA"/>
</dbReference>
<feature type="domain" description="CobW/HypB/UreG nucleotide-binding" evidence="8">
    <location>
        <begin position="25"/>
        <end position="198"/>
    </location>
</feature>
<dbReference type="GO" id="GO:0005525">
    <property type="term" value="F:GTP binding"/>
    <property type="evidence" value="ECO:0007669"/>
    <property type="project" value="UniProtKB-KW"/>
</dbReference>
<feature type="region of interest" description="Disordered" evidence="7">
    <location>
        <begin position="1"/>
        <end position="27"/>
    </location>
</feature>
<dbReference type="InterPro" id="IPR027417">
    <property type="entry name" value="P-loop_NTPase"/>
</dbReference>
<comment type="subcellular location">
    <subcellularLocation>
        <location evidence="6">Cytoplasm</location>
    </subcellularLocation>
</comment>
<comment type="similarity">
    <text evidence="1 6">Belongs to the SIMIBI class G3E GTPase family. UreG subfamily.</text>
</comment>
<keyword evidence="4 6" id="KW-0342">GTP-binding</keyword>
<reference evidence="11" key="1">
    <citation type="submission" date="2015-11" db="EMBL/GenBank/DDBJ databases">
        <authorList>
            <person name="Dugat-Bony E."/>
        </authorList>
    </citation>
    <scope>NUCLEOTIDE SEQUENCE [LARGE SCALE GENOMIC DNA]</scope>
    <source>
        <strain evidence="11">Mu292</strain>
    </source>
</reference>
<dbReference type="GeneID" id="82886687"/>
<evidence type="ECO:0000259" key="8">
    <source>
        <dbReference type="Pfam" id="PF02492"/>
    </source>
</evidence>
<organism evidence="9 11">
    <name type="scientific">Corynebacterium variabile</name>
    <dbReference type="NCBI Taxonomy" id="1727"/>
    <lineage>
        <taxon>Bacteria</taxon>
        <taxon>Bacillati</taxon>
        <taxon>Actinomycetota</taxon>
        <taxon>Actinomycetes</taxon>
        <taxon>Mycobacteriales</taxon>
        <taxon>Corynebacteriaceae</taxon>
        <taxon>Corynebacterium</taxon>
    </lineage>
</organism>
<dbReference type="Proteomes" id="UP000319986">
    <property type="component" value="Unassembled WGS sequence"/>
</dbReference>
<dbReference type="InterPro" id="IPR003495">
    <property type="entry name" value="CobW/HypB/UreG_nucleotide-bd"/>
</dbReference>
<dbReference type="PANTHER" id="PTHR31715:SF0">
    <property type="entry name" value="UREASE ACCESSORY PROTEIN G"/>
    <property type="match status" value="1"/>
</dbReference>
<dbReference type="NCBIfam" id="TIGR00101">
    <property type="entry name" value="ureG"/>
    <property type="match status" value="1"/>
</dbReference>
<keyword evidence="6" id="KW-0963">Cytoplasm</keyword>
<dbReference type="Pfam" id="PF02492">
    <property type="entry name" value="cobW"/>
    <property type="match status" value="1"/>
</dbReference>
<dbReference type="HAMAP" id="MF_01389">
    <property type="entry name" value="UreG"/>
    <property type="match status" value="1"/>
</dbReference>
<dbReference type="SUPFAM" id="SSF52540">
    <property type="entry name" value="P-loop containing nucleoside triphosphate hydrolases"/>
    <property type="match status" value="1"/>
</dbReference>
<evidence type="ECO:0000256" key="4">
    <source>
        <dbReference type="ARBA" id="ARBA00023134"/>
    </source>
</evidence>
<keyword evidence="11" id="KW-1185">Reference proteome</keyword>
<feature type="compositionally biased region" description="Polar residues" evidence="7">
    <location>
        <begin position="1"/>
        <end position="20"/>
    </location>
</feature>